<reference evidence="19 20" key="1">
    <citation type="submission" date="2017-07" db="EMBL/GenBank/DDBJ databases">
        <title>The new phylogeny of genus Mycobacterium.</title>
        <authorList>
            <person name="Tortoli E."/>
            <person name="Trovato A."/>
            <person name="Cirillo D.M."/>
        </authorList>
    </citation>
    <scope>NUCLEOTIDE SEQUENCE [LARGE SCALE GENOMIC DNA]</scope>
    <source>
        <strain evidence="19 20">ATCC 33027</strain>
    </source>
</reference>
<keyword evidence="3" id="KW-0153">Cholesterol metabolism</keyword>
<dbReference type="OrthoDB" id="3664945at2"/>
<keyword evidence="10" id="KW-0443">Lipid metabolism</keyword>
<evidence type="ECO:0000256" key="7">
    <source>
        <dbReference type="ARBA" id="ARBA00023002"/>
    </source>
</evidence>
<organism evidence="19 20">
    <name type="scientific">Mycolicibacterium sphagni</name>
    <dbReference type="NCBI Taxonomy" id="1786"/>
    <lineage>
        <taxon>Bacteria</taxon>
        <taxon>Bacillati</taxon>
        <taxon>Actinomycetota</taxon>
        <taxon>Actinomycetes</taxon>
        <taxon>Mycobacteriales</taxon>
        <taxon>Mycobacteriaceae</taxon>
        <taxon>Mycolicibacterium</taxon>
    </lineage>
</organism>
<dbReference type="GO" id="GO:0008203">
    <property type="term" value="P:cholesterol metabolic process"/>
    <property type="evidence" value="ECO:0007669"/>
    <property type="project" value="UniProtKB-KW"/>
</dbReference>
<comment type="pathway">
    <text evidence="13">Steroid metabolism; cholesterol degradation.</text>
</comment>
<dbReference type="InterPro" id="IPR017972">
    <property type="entry name" value="Cyt_P450_CS"/>
</dbReference>
<dbReference type="PANTHER" id="PTHR46696:SF1">
    <property type="entry name" value="CYTOCHROME P450 YJIB-RELATED"/>
    <property type="match status" value="1"/>
</dbReference>
<keyword evidence="6" id="KW-0442">Lipid degradation</keyword>
<dbReference type="RefSeq" id="WP_094479033.1">
    <property type="nucleotide sequence ID" value="NZ_JACKSC010000333.1"/>
</dbReference>
<comment type="similarity">
    <text evidence="2 18">Belongs to the cytochrome P450 family.</text>
</comment>
<keyword evidence="7 18" id="KW-0560">Oxidoreductase</keyword>
<dbReference type="Gene3D" id="1.10.630.10">
    <property type="entry name" value="Cytochrome P450"/>
    <property type="match status" value="1"/>
</dbReference>
<dbReference type="PROSITE" id="PS00086">
    <property type="entry name" value="CYTOCHROME_P450"/>
    <property type="match status" value="1"/>
</dbReference>
<evidence type="ECO:0000256" key="10">
    <source>
        <dbReference type="ARBA" id="ARBA00023098"/>
    </source>
</evidence>
<evidence type="ECO:0000256" key="16">
    <source>
        <dbReference type="ARBA" id="ARBA00082981"/>
    </source>
</evidence>
<accession>A0A255DK37</accession>
<evidence type="ECO:0000256" key="5">
    <source>
        <dbReference type="ARBA" id="ARBA00022723"/>
    </source>
</evidence>
<dbReference type="GO" id="GO:0016705">
    <property type="term" value="F:oxidoreductase activity, acting on paired donors, with incorporation or reduction of molecular oxygen"/>
    <property type="evidence" value="ECO:0007669"/>
    <property type="project" value="InterPro"/>
</dbReference>
<evidence type="ECO:0000256" key="13">
    <source>
        <dbReference type="ARBA" id="ARBA00049645"/>
    </source>
</evidence>
<evidence type="ECO:0000256" key="17">
    <source>
        <dbReference type="ARBA" id="ARBA00083909"/>
    </source>
</evidence>
<sequence>MTAIVEGESQLPVIPRPRSAVCPLAPPPEFSEWRESGLRQALWQGRPTWIVSRYEDIRSSLVDPRLSADTINPRLRAAGATGELPVIFARIDDPEHNRLRRMMTRDFTFRRAEAMRPQIKELVDRFLDTMIENGPPADLVRDFALPVPSSVISLLLGVPYSDAEFFQHHSTVGLDSRSSEDEKAAAIGAMFGYMVQLVERKEREPGDDLITRLLTDYVAPGQLSRETAAMNAMILLQAGHETTASMIALGTIALLENPDTFTLLGKTDDTAVSGDIVEELMRYLTIVHSQVDRVATQDVYVGGQLVREGDFLLMNLPAGNWDPEFVEQPERFDATRNPRGHLGFGYGVHQCIGQNLARVEMQVAFSTLARRLPGLALAVDPDQLRFAGNKEIYNIEELPVTW</sequence>
<dbReference type="AlphaFoldDB" id="A0A255DK37"/>
<keyword evidence="4 18" id="KW-0349">Heme</keyword>
<evidence type="ECO:0000256" key="18">
    <source>
        <dbReference type="RuleBase" id="RU000461"/>
    </source>
</evidence>
<comment type="cofactor">
    <cofactor evidence="1">
        <name>heme</name>
        <dbReference type="ChEBI" id="CHEBI:30413"/>
    </cofactor>
</comment>
<keyword evidence="5 18" id="KW-0479">Metal-binding</keyword>
<evidence type="ECO:0000256" key="6">
    <source>
        <dbReference type="ARBA" id="ARBA00022963"/>
    </source>
</evidence>
<dbReference type="CDD" id="cd11030">
    <property type="entry name" value="CYP105-like"/>
    <property type="match status" value="1"/>
</dbReference>
<gene>
    <name evidence="19" type="ORF">CG716_10055</name>
</gene>
<dbReference type="InterPro" id="IPR036396">
    <property type="entry name" value="Cyt_P450_sf"/>
</dbReference>
<dbReference type="GO" id="GO:0005506">
    <property type="term" value="F:iron ion binding"/>
    <property type="evidence" value="ECO:0007669"/>
    <property type="project" value="InterPro"/>
</dbReference>
<evidence type="ECO:0000256" key="3">
    <source>
        <dbReference type="ARBA" id="ARBA00022548"/>
    </source>
</evidence>
<comment type="caution">
    <text evidence="19">The sequence shown here is derived from an EMBL/GenBank/DDBJ whole genome shotgun (WGS) entry which is preliminary data.</text>
</comment>
<dbReference type="PRINTS" id="PR00359">
    <property type="entry name" value="BP450"/>
</dbReference>
<dbReference type="InterPro" id="IPR002397">
    <property type="entry name" value="Cyt_P450_B"/>
</dbReference>
<evidence type="ECO:0000313" key="20">
    <source>
        <dbReference type="Proteomes" id="UP000216063"/>
    </source>
</evidence>
<keyword evidence="11" id="KW-1207">Sterol metabolism</keyword>
<evidence type="ECO:0000256" key="1">
    <source>
        <dbReference type="ARBA" id="ARBA00001971"/>
    </source>
</evidence>
<name>A0A255DK37_9MYCO</name>
<evidence type="ECO:0000256" key="8">
    <source>
        <dbReference type="ARBA" id="ARBA00023004"/>
    </source>
</evidence>
<dbReference type="GO" id="GO:0020037">
    <property type="term" value="F:heme binding"/>
    <property type="evidence" value="ECO:0007669"/>
    <property type="project" value="InterPro"/>
</dbReference>
<keyword evidence="9 18" id="KW-0503">Monooxygenase</keyword>
<dbReference type="Proteomes" id="UP000216063">
    <property type="component" value="Unassembled WGS sequence"/>
</dbReference>
<dbReference type="EMBL" id="NOZR01000007">
    <property type="protein sequence ID" value="OYN79817.1"/>
    <property type="molecule type" value="Genomic_DNA"/>
</dbReference>
<evidence type="ECO:0000256" key="12">
    <source>
        <dbReference type="ARBA" id="ARBA00023221"/>
    </source>
</evidence>
<evidence type="ECO:0000256" key="9">
    <source>
        <dbReference type="ARBA" id="ARBA00023033"/>
    </source>
</evidence>
<dbReference type="PANTHER" id="PTHR46696">
    <property type="entry name" value="P450, PUTATIVE (EUROFUNG)-RELATED"/>
    <property type="match status" value="1"/>
</dbReference>
<proteinExistence type="inferred from homology"/>
<dbReference type="GO" id="GO:0004497">
    <property type="term" value="F:monooxygenase activity"/>
    <property type="evidence" value="ECO:0007669"/>
    <property type="project" value="UniProtKB-KW"/>
</dbReference>
<keyword evidence="20" id="KW-1185">Reference proteome</keyword>
<keyword evidence="8 18" id="KW-0408">Iron</keyword>
<dbReference type="GO" id="GO:0016042">
    <property type="term" value="P:lipid catabolic process"/>
    <property type="evidence" value="ECO:0007669"/>
    <property type="project" value="UniProtKB-KW"/>
</dbReference>
<keyword evidence="12" id="KW-0753">Steroid metabolism</keyword>
<evidence type="ECO:0000256" key="4">
    <source>
        <dbReference type="ARBA" id="ARBA00022617"/>
    </source>
</evidence>
<evidence type="ECO:0000313" key="19">
    <source>
        <dbReference type="EMBL" id="OYN79817.1"/>
    </source>
</evidence>
<dbReference type="SUPFAM" id="SSF48264">
    <property type="entry name" value="Cytochrome P450"/>
    <property type="match status" value="1"/>
</dbReference>
<evidence type="ECO:0000256" key="11">
    <source>
        <dbReference type="ARBA" id="ARBA00023166"/>
    </source>
</evidence>
<evidence type="ECO:0000256" key="2">
    <source>
        <dbReference type="ARBA" id="ARBA00010617"/>
    </source>
</evidence>
<evidence type="ECO:0000256" key="15">
    <source>
        <dbReference type="ARBA" id="ARBA00079588"/>
    </source>
</evidence>
<dbReference type="InterPro" id="IPR001128">
    <property type="entry name" value="Cyt_P450"/>
</dbReference>
<evidence type="ECO:0000256" key="14">
    <source>
        <dbReference type="ARBA" id="ARBA00070775"/>
    </source>
</evidence>
<dbReference type="FunFam" id="1.10.630.10:FF:000018">
    <property type="entry name" value="Cytochrome P450 monooxygenase"/>
    <property type="match status" value="1"/>
</dbReference>
<dbReference type="PRINTS" id="PR00385">
    <property type="entry name" value="P450"/>
</dbReference>
<protein>
    <recommendedName>
        <fullName evidence="14">Steroid C26-monooxygenase</fullName>
    </recommendedName>
    <alternativeName>
        <fullName evidence="15">Cholest-4-en-3-one C26-monooxygenase</fullName>
    </alternativeName>
    <alternativeName>
        <fullName evidence="17">Cholesterol C26-monooxygenase</fullName>
    </alternativeName>
    <alternativeName>
        <fullName evidence="16">Steroid C27-monooxygenase</fullName>
    </alternativeName>
</protein>
<dbReference type="Pfam" id="PF00067">
    <property type="entry name" value="p450"/>
    <property type="match status" value="1"/>
</dbReference>